<feature type="transmembrane region" description="Helical" evidence="1">
    <location>
        <begin position="241"/>
        <end position="265"/>
    </location>
</feature>
<feature type="transmembrane region" description="Helical" evidence="1">
    <location>
        <begin position="307"/>
        <end position="325"/>
    </location>
</feature>
<dbReference type="EMBL" id="DXBF01000009">
    <property type="protein sequence ID" value="HIZ61325.1"/>
    <property type="molecule type" value="Genomic_DNA"/>
</dbReference>
<dbReference type="AlphaFoldDB" id="A0A9D2JMV6"/>
<accession>A0A9D2JMV6</accession>
<name>A0A9D2JMV6_9FIRM</name>
<reference evidence="2" key="1">
    <citation type="journal article" date="2021" name="PeerJ">
        <title>Extensive microbial diversity within the chicken gut microbiome revealed by metagenomics and culture.</title>
        <authorList>
            <person name="Gilroy R."/>
            <person name="Ravi A."/>
            <person name="Getino M."/>
            <person name="Pursley I."/>
            <person name="Horton D.L."/>
            <person name="Alikhan N.F."/>
            <person name="Baker D."/>
            <person name="Gharbi K."/>
            <person name="Hall N."/>
            <person name="Watson M."/>
            <person name="Adriaenssens E.M."/>
            <person name="Foster-Nyarko E."/>
            <person name="Jarju S."/>
            <person name="Secka A."/>
            <person name="Antonio M."/>
            <person name="Oren A."/>
            <person name="Chaudhuri R.R."/>
            <person name="La Ragione R."/>
            <person name="Hildebrand F."/>
            <person name="Pallen M.J."/>
        </authorList>
    </citation>
    <scope>NUCLEOTIDE SEQUENCE</scope>
    <source>
        <strain evidence="2">CHK188-11489</strain>
    </source>
</reference>
<feature type="transmembrane region" description="Helical" evidence="1">
    <location>
        <begin position="62"/>
        <end position="83"/>
    </location>
</feature>
<protein>
    <submittedName>
        <fullName evidence="2">Uncharacterized protein</fullName>
    </submittedName>
</protein>
<organism evidence="2 3">
    <name type="scientific">Candidatus Gemmiger avistercoris</name>
    <dbReference type="NCBI Taxonomy" id="2838606"/>
    <lineage>
        <taxon>Bacteria</taxon>
        <taxon>Bacillati</taxon>
        <taxon>Bacillota</taxon>
        <taxon>Clostridia</taxon>
        <taxon>Eubacteriales</taxon>
        <taxon>Gemmiger</taxon>
    </lineage>
</organism>
<gene>
    <name evidence="2" type="ORF">H9724_00960</name>
</gene>
<proteinExistence type="predicted"/>
<feature type="transmembrane region" description="Helical" evidence="1">
    <location>
        <begin position="122"/>
        <end position="145"/>
    </location>
</feature>
<evidence type="ECO:0000313" key="3">
    <source>
        <dbReference type="Proteomes" id="UP000824105"/>
    </source>
</evidence>
<feature type="transmembrane region" description="Helical" evidence="1">
    <location>
        <begin position="89"/>
        <end position="110"/>
    </location>
</feature>
<evidence type="ECO:0000256" key="1">
    <source>
        <dbReference type="SAM" id="Phobius"/>
    </source>
</evidence>
<keyword evidence="1" id="KW-0472">Membrane</keyword>
<feature type="transmembrane region" description="Helical" evidence="1">
    <location>
        <begin position="33"/>
        <end position="55"/>
    </location>
</feature>
<dbReference type="Proteomes" id="UP000824105">
    <property type="component" value="Unassembled WGS sequence"/>
</dbReference>
<evidence type="ECO:0000313" key="2">
    <source>
        <dbReference type="EMBL" id="HIZ61325.1"/>
    </source>
</evidence>
<keyword evidence="1" id="KW-1133">Transmembrane helix</keyword>
<comment type="caution">
    <text evidence="2">The sequence shown here is derived from an EMBL/GenBank/DDBJ whole genome shotgun (WGS) entry which is preliminary data.</text>
</comment>
<reference evidence="2" key="2">
    <citation type="submission" date="2021-04" db="EMBL/GenBank/DDBJ databases">
        <authorList>
            <person name="Gilroy R."/>
        </authorList>
    </citation>
    <scope>NUCLEOTIDE SEQUENCE</scope>
    <source>
        <strain evidence="2">CHK188-11489</strain>
    </source>
</reference>
<keyword evidence="1" id="KW-0812">Transmembrane</keyword>
<feature type="transmembrane region" description="Helical" evidence="1">
    <location>
        <begin position="277"/>
        <end position="295"/>
    </location>
</feature>
<sequence>MKRDCPSLLAVLTVSLLVNIFLRSQSAYWPRAGAATALVCVPLLAGVGYCFSAAWRCGASSLARIGFAILLLGTSALELLQFWQMFQRLYPGAASLTVVCLTVLLPVLYLRRVSALSQTAHVVLCLLLLGTGFLLLTVLPLLHFTNLQPVVLQEKDYAAAANAQLTLYPEYLLPALWPPRGREPRWTRLRLSAIALWSDVGLHLVLELFYGAALPQRTDPIHAVARSGALSIFNRLESAQLILWIMALTLKLALYLYAMSLLLLHRPQSETSVQLRHFPLYFGGLWFLCLLLRKIDITRAMQLRNTATWLFALWIGMGGAAAWLCRKIRRGC</sequence>